<feature type="compositionally biased region" description="Basic and acidic residues" evidence="1">
    <location>
        <begin position="91"/>
        <end position="100"/>
    </location>
</feature>
<feature type="region of interest" description="Disordered" evidence="1">
    <location>
        <begin position="1"/>
        <end position="151"/>
    </location>
</feature>
<reference evidence="2" key="1">
    <citation type="journal article" date="2012" name="Nature">
        <title>The tomato genome sequence provides insights into fleshy fruit evolution.</title>
        <authorList>
            <consortium name="Tomato Genome Consortium"/>
        </authorList>
    </citation>
    <scope>NUCLEOTIDE SEQUENCE [LARGE SCALE GENOMIC DNA]</scope>
    <source>
        <strain evidence="2">cv. Heinz 1706</strain>
    </source>
</reference>
<dbReference type="EnsemblPlants" id="Solyc08g067710.1.1">
    <property type="protein sequence ID" value="Solyc08g067710.1.1.1"/>
    <property type="gene ID" value="Solyc08g067710.1"/>
</dbReference>
<feature type="compositionally biased region" description="Polar residues" evidence="1">
    <location>
        <begin position="54"/>
        <end position="63"/>
    </location>
</feature>
<feature type="compositionally biased region" description="Polar residues" evidence="1">
    <location>
        <begin position="101"/>
        <end position="119"/>
    </location>
</feature>
<protein>
    <submittedName>
        <fullName evidence="2">Uncharacterized protein</fullName>
    </submittedName>
</protein>
<accession>A0A3Q7HRK8</accession>
<evidence type="ECO:0000313" key="2">
    <source>
        <dbReference type="EnsemblPlants" id="Solyc08g067710.1.1.1"/>
    </source>
</evidence>
<name>A0A3Q7HRK8_SOLLC</name>
<feature type="compositionally biased region" description="Low complexity" evidence="1">
    <location>
        <begin position="120"/>
        <end position="149"/>
    </location>
</feature>
<dbReference type="Gramene" id="Solyc08g067710.1.1">
    <property type="protein sequence ID" value="Solyc08g067710.1.1.1"/>
    <property type="gene ID" value="Solyc08g067710.1"/>
</dbReference>
<dbReference type="InParanoid" id="A0A3Q7HRK8"/>
<dbReference type="Proteomes" id="UP000004994">
    <property type="component" value="Chromosome 8"/>
</dbReference>
<sequence>MSTVELVGPAVQTPLPPPDPPNIVQFSDLNHNKDPIDTTDTHTKKTHSSDIKNKTQQQNNLSTPTPPIQPSEQRIPLKNNYQFPKVSSNFDKAKRIDKEISTNNANPVETNNPTHSHATPNYSKSHPSSHNNNFNHNPSTSNTNSKPYNASLSTISKPSYASTISENLKTNLQGKNQLILLMVHIWESRRCISRLKTISLILRKTVALPLLGNSQKGNQTWMN</sequence>
<feature type="compositionally biased region" description="Basic and acidic residues" evidence="1">
    <location>
        <begin position="30"/>
        <end position="53"/>
    </location>
</feature>
<evidence type="ECO:0000256" key="1">
    <source>
        <dbReference type="SAM" id="MobiDB-lite"/>
    </source>
</evidence>
<feature type="compositionally biased region" description="Polar residues" evidence="1">
    <location>
        <begin position="79"/>
        <end position="90"/>
    </location>
</feature>
<organism evidence="2">
    <name type="scientific">Solanum lycopersicum</name>
    <name type="common">Tomato</name>
    <name type="synonym">Lycopersicon esculentum</name>
    <dbReference type="NCBI Taxonomy" id="4081"/>
    <lineage>
        <taxon>Eukaryota</taxon>
        <taxon>Viridiplantae</taxon>
        <taxon>Streptophyta</taxon>
        <taxon>Embryophyta</taxon>
        <taxon>Tracheophyta</taxon>
        <taxon>Spermatophyta</taxon>
        <taxon>Magnoliopsida</taxon>
        <taxon>eudicotyledons</taxon>
        <taxon>Gunneridae</taxon>
        <taxon>Pentapetalae</taxon>
        <taxon>asterids</taxon>
        <taxon>lamiids</taxon>
        <taxon>Solanales</taxon>
        <taxon>Solanaceae</taxon>
        <taxon>Solanoideae</taxon>
        <taxon>Solaneae</taxon>
        <taxon>Solanum</taxon>
        <taxon>Solanum subgen. Lycopersicon</taxon>
    </lineage>
</organism>
<reference evidence="2" key="2">
    <citation type="submission" date="2019-01" db="UniProtKB">
        <authorList>
            <consortium name="EnsemblPlants"/>
        </authorList>
    </citation>
    <scope>IDENTIFICATION</scope>
    <source>
        <strain evidence="2">cv. Heinz 1706</strain>
    </source>
</reference>
<dbReference type="AlphaFoldDB" id="A0A3Q7HRK8"/>
<proteinExistence type="predicted"/>
<dbReference type="PaxDb" id="4081-Solyc08g067710.1.1"/>
<keyword evidence="3" id="KW-1185">Reference proteome</keyword>
<evidence type="ECO:0000313" key="3">
    <source>
        <dbReference type="Proteomes" id="UP000004994"/>
    </source>
</evidence>